<keyword evidence="2" id="KW-1185">Reference proteome</keyword>
<comment type="caution">
    <text evidence="1">The sequence shown here is derived from an EMBL/GenBank/DDBJ whole genome shotgun (WGS) entry which is preliminary data.</text>
</comment>
<proteinExistence type="predicted"/>
<reference evidence="1 2" key="1">
    <citation type="submission" date="2020-02" db="EMBL/GenBank/DDBJ databases">
        <authorList>
            <person name="Li X.-J."/>
            <person name="Han X.-M."/>
        </authorList>
    </citation>
    <scope>NUCLEOTIDE SEQUENCE [LARGE SCALE GENOMIC DNA]</scope>
    <source>
        <strain evidence="1 2">CCTCC AB 2017055</strain>
    </source>
</reference>
<organism evidence="1 2">
    <name type="scientific">Phytoactinopolyspora halotolerans</name>
    <dbReference type="NCBI Taxonomy" id="1981512"/>
    <lineage>
        <taxon>Bacteria</taxon>
        <taxon>Bacillati</taxon>
        <taxon>Actinomycetota</taxon>
        <taxon>Actinomycetes</taxon>
        <taxon>Jiangellales</taxon>
        <taxon>Jiangellaceae</taxon>
        <taxon>Phytoactinopolyspora</taxon>
    </lineage>
</organism>
<dbReference type="AlphaFoldDB" id="A0A6L9SHD0"/>
<protein>
    <submittedName>
        <fullName evidence="1">DUF3405 domain-containing protein</fullName>
    </submittedName>
</protein>
<evidence type="ECO:0000313" key="1">
    <source>
        <dbReference type="EMBL" id="NEE03832.1"/>
    </source>
</evidence>
<sequence>MSKIDKANVALESRDWSTAEVRREPRKATVVHSVRMSRNLTERLHQEAERRGVTPSEVIRDLVDAGLSSAERSPTVRLADVHRVIDTLTQKTA</sequence>
<dbReference type="Proteomes" id="UP000475214">
    <property type="component" value="Unassembled WGS sequence"/>
</dbReference>
<dbReference type="GO" id="GO:0006355">
    <property type="term" value="P:regulation of DNA-templated transcription"/>
    <property type="evidence" value="ECO:0007669"/>
    <property type="project" value="InterPro"/>
</dbReference>
<dbReference type="SUPFAM" id="SSF47598">
    <property type="entry name" value="Ribbon-helix-helix"/>
    <property type="match status" value="1"/>
</dbReference>
<dbReference type="EMBL" id="JAAGOA010000026">
    <property type="protein sequence ID" value="NEE03832.1"/>
    <property type="molecule type" value="Genomic_DNA"/>
</dbReference>
<name>A0A6L9SHD0_9ACTN</name>
<gene>
    <name evidence="1" type="ORF">G1H10_27050</name>
</gene>
<dbReference type="InterPro" id="IPR010985">
    <property type="entry name" value="Ribbon_hlx_hlx"/>
</dbReference>
<evidence type="ECO:0000313" key="2">
    <source>
        <dbReference type="Proteomes" id="UP000475214"/>
    </source>
</evidence>
<accession>A0A6L9SHD0</accession>
<dbReference type="RefSeq" id="WP_163743838.1">
    <property type="nucleotide sequence ID" value="NZ_JAAGOA010000026.1"/>
</dbReference>